<reference evidence="2 3" key="1">
    <citation type="submission" date="2024-05" db="EMBL/GenBank/DDBJ databases">
        <title>Culex pipiens pipiens assembly and annotation.</title>
        <authorList>
            <person name="Alout H."/>
            <person name="Durand T."/>
        </authorList>
    </citation>
    <scope>NUCLEOTIDE SEQUENCE [LARGE SCALE GENOMIC DNA]</scope>
    <source>
        <strain evidence="2">HA-2024</strain>
        <tissue evidence="2">Whole body</tissue>
    </source>
</reference>
<evidence type="ECO:0000256" key="1">
    <source>
        <dbReference type="SAM" id="MobiDB-lite"/>
    </source>
</evidence>
<feature type="compositionally biased region" description="Polar residues" evidence="1">
    <location>
        <begin position="55"/>
        <end position="65"/>
    </location>
</feature>
<gene>
    <name evidence="2" type="ORF">pipiens_014196</name>
</gene>
<evidence type="ECO:0000313" key="3">
    <source>
        <dbReference type="Proteomes" id="UP001562425"/>
    </source>
</evidence>
<name>A0ABD1CVS6_CULPP</name>
<dbReference type="EMBL" id="JBEHCU010009132">
    <property type="protein sequence ID" value="KAL1380443.1"/>
    <property type="molecule type" value="Genomic_DNA"/>
</dbReference>
<feature type="region of interest" description="Disordered" evidence="1">
    <location>
        <begin position="30"/>
        <end position="89"/>
    </location>
</feature>
<proteinExistence type="predicted"/>
<accession>A0ABD1CVS6</accession>
<keyword evidence="3" id="KW-1185">Reference proteome</keyword>
<protein>
    <submittedName>
        <fullName evidence="2">Uncharacterized protein</fullName>
    </submittedName>
</protein>
<comment type="caution">
    <text evidence="2">The sequence shown here is derived from an EMBL/GenBank/DDBJ whole genome shotgun (WGS) entry which is preliminary data.</text>
</comment>
<dbReference type="Proteomes" id="UP001562425">
    <property type="component" value="Unassembled WGS sequence"/>
</dbReference>
<organism evidence="2 3">
    <name type="scientific">Culex pipiens pipiens</name>
    <name type="common">Northern house mosquito</name>
    <dbReference type="NCBI Taxonomy" id="38569"/>
    <lineage>
        <taxon>Eukaryota</taxon>
        <taxon>Metazoa</taxon>
        <taxon>Ecdysozoa</taxon>
        <taxon>Arthropoda</taxon>
        <taxon>Hexapoda</taxon>
        <taxon>Insecta</taxon>
        <taxon>Pterygota</taxon>
        <taxon>Neoptera</taxon>
        <taxon>Endopterygota</taxon>
        <taxon>Diptera</taxon>
        <taxon>Nematocera</taxon>
        <taxon>Culicoidea</taxon>
        <taxon>Culicidae</taxon>
        <taxon>Culicinae</taxon>
        <taxon>Culicini</taxon>
        <taxon>Culex</taxon>
        <taxon>Culex</taxon>
    </lineage>
</organism>
<dbReference type="AlphaFoldDB" id="A0ABD1CVS6"/>
<sequence length="119" mass="13234">MTLPAQGWHQVTEWVTNCVVKSERSSGIDCQEEDVPCVRSPGRLADQSKEEEQRNGGSHATSGRTNRTDLTVRHRPRQKQAYEPGETTADQLSCGISLRKFATTSFNRVDSGDFLPVRG</sequence>
<evidence type="ECO:0000313" key="2">
    <source>
        <dbReference type="EMBL" id="KAL1380443.1"/>
    </source>
</evidence>